<evidence type="ECO:0000313" key="1">
    <source>
        <dbReference type="EMBL" id="SHI27215.1"/>
    </source>
</evidence>
<reference evidence="2" key="1">
    <citation type="submission" date="2016-11" db="EMBL/GenBank/DDBJ databases">
        <authorList>
            <person name="Varghese N."/>
            <person name="Submissions S."/>
        </authorList>
    </citation>
    <scope>NUCLEOTIDE SEQUENCE [LARGE SCALE GENOMIC DNA]</scope>
    <source>
        <strain evidence="2">DSM 15449</strain>
    </source>
</reference>
<name>A0A1M5ZSC0_9FIRM</name>
<accession>A0A1M5ZSC0</accession>
<dbReference type="STRING" id="1121420.SAMN02746098_03634"/>
<gene>
    <name evidence="1" type="ORF">SAMN02746098_03634</name>
</gene>
<dbReference type="EMBL" id="FQXJ01000014">
    <property type="protein sequence ID" value="SHI27215.1"/>
    <property type="molecule type" value="Genomic_DNA"/>
</dbReference>
<evidence type="ECO:0008006" key="3">
    <source>
        <dbReference type="Google" id="ProtNLM"/>
    </source>
</evidence>
<protein>
    <recommendedName>
        <fullName evidence="3">HicA toxin of toxin-antitoxin</fullName>
    </recommendedName>
</protein>
<keyword evidence="2" id="KW-1185">Reference proteome</keyword>
<dbReference type="RefSeq" id="WP_242947597.1">
    <property type="nucleotide sequence ID" value="NZ_FQXJ01000014.1"/>
</dbReference>
<dbReference type="Proteomes" id="UP000183954">
    <property type="component" value="Unassembled WGS sequence"/>
</dbReference>
<proteinExistence type="predicted"/>
<sequence>MSKRDKLIDRLLKRPIDFEYDEARSLLAKFGYKEENRGRTSGSRVAFVHWQDIL</sequence>
<evidence type="ECO:0000313" key="2">
    <source>
        <dbReference type="Proteomes" id="UP000183954"/>
    </source>
</evidence>
<organism evidence="1 2">
    <name type="scientific">Desulfosporosinus lacus DSM 15449</name>
    <dbReference type="NCBI Taxonomy" id="1121420"/>
    <lineage>
        <taxon>Bacteria</taxon>
        <taxon>Bacillati</taxon>
        <taxon>Bacillota</taxon>
        <taxon>Clostridia</taxon>
        <taxon>Eubacteriales</taxon>
        <taxon>Desulfitobacteriaceae</taxon>
        <taxon>Desulfosporosinus</taxon>
    </lineage>
</organism>
<dbReference type="AlphaFoldDB" id="A0A1M5ZSC0"/>